<dbReference type="AlphaFoldDB" id="A0A7W6RGC2"/>
<comment type="pathway">
    <text evidence="2 10">Bacterial outer membrane biogenesis; LPS core biosynthesis.</text>
</comment>
<dbReference type="Gene3D" id="3.40.50.11720">
    <property type="entry name" value="3-Deoxy-D-manno-octulosonic-acid transferase, N-terminal domain"/>
    <property type="match status" value="1"/>
</dbReference>
<dbReference type="GO" id="GO:0009245">
    <property type="term" value="P:lipid A biosynthetic process"/>
    <property type="evidence" value="ECO:0007669"/>
    <property type="project" value="TreeGrafter"/>
</dbReference>
<evidence type="ECO:0000256" key="6">
    <source>
        <dbReference type="ARBA" id="ARBA00031445"/>
    </source>
</evidence>
<keyword evidence="10" id="KW-1003">Cell membrane</keyword>
<dbReference type="PANTHER" id="PTHR42755:SF1">
    <property type="entry name" value="3-DEOXY-D-MANNO-OCTULOSONIC ACID TRANSFERASE, MITOCHONDRIAL-RELATED"/>
    <property type="match status" value="1"/>
</dbReference>
<comment type="subcellular location">
    <subcellularLocation>
        <location evidence="10">Cell membrane</location>
    </subcellularLocation>
</comment>
<feature type="active site" description="Proton acceptor" evidence="8">
    <location>
        <position position="59"/>
    </location>
</feature>
<dbReference type="SUPFAM" id="SSF53756">
    <property type="entry name" value="UDP-Glycosyltransferase/glycogen phosphorylase"/>
    <property type="match status" value="1"/>
</dbReference>
<protein>
    <recommendedName>
        <fullName evidence="4 10">3-deoxy-D-manno-octulosonic acid transferase</fullName>
        <shortName evidence="10">Kdo transferase</shortName>
        <ecNumber evidence="3 10">2.4.99.12</ecNumber>
    </recommendedName>
    <alternativeName>
        <fullName evidence="6 10">Lipid IV(A) 3-deoxy-D-manno-octulosonic acid transferase</fullName>
    </alternativeName>
</protein>
<evidence type="ECO:0000256" key="1">
    <source>
        <dbReference type="ARBA" id="ARBA00003394"/>
    </source>
</evidence>
<proteinExistence type="inferred from homology"/>
<evidence type="ECO:0000256" key="8">
    <source>
        <dbReference type="PIRSR" id="PIRSR639901-1"/>
    </source>
</evidence>
<evidence type="ECO:0000313" key="13">
    <source>
        <dbReference type="Proteomes" id="UP000554286"/>
    </source>
</evidence>
<feature type="domain" description="3-deoxy-D-manno-octulosonic-acid transferase N-terminal" evidence="11">
    <location>
        <begin position="32"/>
        <end position="208"/>
    </location>
</feature>
<dbReference type="InterPro" id="IPR038107">
    <property type="entry name" value="Glycos_transf_N_sf"/>
</dbReference>
<feature type="site" description="Transition state stabilizer" evidence="9">
    <location>
        <position position="206"/>
    </location>
</feature>
<evidence type="ECO:0000256" key="10">
    <source>
        <dbReference type="RuleBase" id="RU365103"/>
    </source>
</evidence>
<keyword evidence="10" id="KW-0448">Lipopolysaccharide biosynthesis</keyword>
<keyword evidence="10" id="KW-0472">Membrane</keyword>
<dbReference type="EC" id="2.4.99.12" evidence="3 10"/>
<keyword evidence="13" id="KW-1185">Reference proteome</keyword>
<evidence type="ECO:0000313" key="12">
    <source>
        <dbReference type="EMBL" id="MBB4267937.1"/>
    </source>
</evidence>
<dbReference type="InterPro" id="IPR039901">
    <property type="entry name" value="Kdotransferase"/>
</dbReference>
<comment type="similarity">
    <text evidence="10">Belongs to the glycosyltransferase group 1 family.</text>
</comment>
<comment type="function">
    <text evidence="1 10">Involved in lipopolysaccharide (LPS) biosynthesis. Catalyzes the transfer of 3-deoxy-D-manno-octulosonate (Kdo) residue(s) from CMP-Kdo to lipid IV(A), the tetraacyldisaccharide-1,4'-bisphosphate precursor of lipid A.</text>
</comment>
<sequence length="437" mass="46836">MTVYRRLTDLSAPLIQALLRHRMTRGKEDPARIGERMGRAGVPRPDGPLVWVHGASVGEALSLLPLIDRLLHDRPGLSVLCTTGTVTSARLMHDRLPAGAVHQFVPVDRAPWVRRFLDHWRPDLLLLAESEVWPNLIVETHARGVPMVLLNGRVSDRSFEAWRRYAGGLMRDLLGRFRLALAQSDADAARLAALGANPAHCVGNLKFAAEPAPADAVALDRLRAAIGDRPCWLALSTHPGDDALAARVHRRLATRVPGLLTLVMPRHAPRGDQARAEMEAEGIAVAQRSRGAAPDDTCAVYLADTMGEVGLFSRLAPVVLMGKSLLGEGGGQNPLEPARLGAAVLFGPRMDNFRDIGRRMLAAGAARMVADETDLTETLGVLLADLGARAAMGRAGVAFASGEAHVLDRVLTELAPWLDPLAPTAVPAPEAVAHARA</sequence>
<keyword evidence="12" id="KW-0328">Glycosyltransferase</keyword>
<dbReference type="UniPathway" id="UPA00958"/>
<accession>A0A7W6RGC2</accession>
<evidence type="ECO:0000256" key="4">
    <source>
        <dbReference type="ARBA" id="ARBA00019077"/>
    </source>
</evidence>
<dbReference type="GO" id="GO:0009244">
    <property type="term" value="P:lipopolysaccharide core region biosynthetic process"/>
    <property type="evidence" value="ECO:0007669"/>
    <property type="project" value="UniProtKB-UniRule"/>
</dbReference>
<evidence type="ECO:0000256" key="2">
    <source>
        <dbReference type="ARBA" id="ARBA00004713"/>
    </source>
</evidence>
<evidence type="ECO:0000256" key="5">
    <source>
        <dbReference type="ARBA" id="ARBA00022679"/>
    </source>
</evidence>
<evidence type="ECO:0000256" key="9">
    <source>
        <dbReference type="PIRSR" id="PIRSR639901-2"/>
    </source>
</evidence>
<evidence type="ECO:0000259" key="11">
    <source>
        <dbReference type="Pfam" id="PF04413"/>
    </source>
</evidence>
<organism evidence="12 13">
    <name type="scientific">Roseospira visakhapatnamensis</name>
    <dbReference type="NCBI Taxonomy" id="390880"/>
    <lineage>
        <taxon>Bacteria</taxon>
        <taxon>Pseudomonadati</taxon>
        <taxon>Pseudomonadota</taxon>
        <taxon>Alphaproteobacteria</taxon>
        <taxon>Rhodospirillales</taxon>
        <taxon>Rhodospirillaceae</taxon>
        <taxon>Roseospira</taxon>
    </lineage>
</organism>
<name>A0A7W6RGC2_9PROT</name>
<evidence type="ECO:0000256" key="7">
    <source>
        <dbReference type="ARBA" id="ARBA00049183"/>
    </source>
</evidence>
<gene>
    <name evidence="12" type="ORF">GGD89_003590</name>
</gene>
<feature type="site" description="Transition state stabilizer" evidence="9">
    <location>
        <position position="129"/>
    </location>
</feature>
<evidence type="ECO:0000256" key="3">
    <source>
        <dbReference type="ARBA" id="ARBA00012621"/>
    </source>
</evidence>
<dbReference type="Pfam" id="PF04413">
    <property type="entry name" value="Glycos_transf_N"/>
    <property type="match status" value="1"/>
</dbReference>
<dbReference type="Gene3D" id="3.40.50.2000">
    <property type="entry name" value="Glycogen Phosphorylase B"/>
    <property type="match status" value="1"/>
</dbReference>
<reference evidence="12 13" key="1">
    <citation type="submission" date="2020-08" db="EMBL/GenBank/DDBJ databases">
        <title>Genome sequencing of Purple Non-Sulfur Bacteria from various extreme environments.</title>
        <authorList>
            <person name="Mayer M."/>
        </authorList>
    </citation>
    <scope>NUCLEOTIDE SEQUENCE [LARGE SCALE GENOMIC DNA]</scope>
    <source>
        <strain evidence="12 13">JA131</strain>
    </source>
</reference>
<dbReference type="Proteomes" id="UP000554286">
    <property type="component" value="Unassembled WGS sequence"/>
</dbReference>
<dbReference type="InterPro" id="IPR007507">
    <property type="entry name" value="Glycos_transf_N"/>
</dbReference>
<comment type="caution">
    <text evidence="12">The sequence shown here is derived from an EMBL/GenBank/DDBJ whole genome shotgun (WGS) entry which is preliminary data.</text>
</comment>
<dbReference type="EMBL" id="JACIGK010000039">
    <property type="protein sequence ID" value="MBB4267937.1"/>
    <property type="molecule type" value="Genomic_DNA"/>
</dbReference>
<comment type="catalytic activity">
    <reaction evidence="7 10">
        <text>lipid IVA (E. coli) + CMP-3-deoxy-beta-D-manno-octulosonate = alpha-Kdo-(2-&gt;6)-lipid IVA (E. coli) + CMP + H(+)</text>
        <dbReference type="Rhea" id="RHEA:28066"/>
        <dbReference type="ChEBI" id="CHEBI:15378"/>
        <dbReference type="ChEBI" id="CHEBI:58603"/>
        <dbReference type="ChEBI" id="CHEBI:60364"/>
        <dbReference type="ChEBI" id="CHEBI:60377"/>
        <dbReference type="ChEBI" id="CHEBI:85987"/>
        <dbReference type="EC" id="2.4.99.12"/>
    </reaction>
</comment>
<keyword evidence="5 10" id="KW-0808">Transferase</keyword>
<dbReference type="GO" id="GO:0005886">
    <property type="term" value="C:plasma membrane"/>
    <property type="evidence" value="ECO:0007669"/>
    <property type="project" value="UniProtKB-SubCell"/>
</dbReference>
<dbReference type="PANTHER" id="PTHR42755">
    <property type="entry name" value="3-DEOXY-MANNO-OCTULOSONATE CYTIDYLYLTRANSFERASE"/>
    <property type="match status" value="1"/>
</dbReference>
<dbReference type="GO" id="GO:0043842">
    <property type="term" value="F:Kdo transferase activity"/>
    <property type="evidence" value="ECO:0007669"/>
    <property type="project" value="UniProtKB-EC"/>
</dbReference>